<evidence type="ECO:0000256" key="2">
    <source>
        <dbReference type="SAM" id="Phobius"/>
    </source>
</evidence>
<name>A0A7V5NY47_9BACT</name>
<accession>A0A7V5NY47</accession>
<dbReference type="Proteomes" id="UP000886101">
    <property type="component" value="Unassembled WGS sequence"/>
</dbReference>
<sequence>MKPKVLVLIISLLVAAACGALAYYFKDGLPPWAIGAFLGIPLAGGLLAAALVPTTPEKPSPVEKEPEEPKDIERPPSPEPVAEKAPESPEPEVSAAEAYVASFLGALQKEGRFLDFLQEDLARYDDTQIGAAVRSIHPKLRAVVFEVVELAPVIEAEEGTEVWVEEDFDPQKIRLIGNVKGKPPFKGILRHPGWRFRKIKLPKPRKDQILAPAEVEIP</sequence>
<evidence type="ECO:0000313" key="4">
    <source>
        <dbReference type="EMBL" id="HHI96348.1"/>
    </source>
</evidence>
<gene>
    <name evidence="4" type="ORF">ENJ96_00665</name>
</gene>
<keyword evidence="2" id="KW-0812">Transmembrane</keyword>
<comment type="caution">
    <text evidence="4">The sequence shown here is derived from an EMBL/GenBank/DDBJ whole genome shotgun (WGS) entry which is preliminary data.</text>
</comment>
<keyword evidence="2" id="KW-0472">Membrane</keyword>
<protein>
    <submittedName>
        <fullName evidence="4">DUF2760 domain-containing protein</fullName>
    </submittedName>
</protein>
<evidence type="ECO:0000259" key="3">
    <source>
        <dbReference type="Pfam" id="PF10816"/>
    </source>
</evidence>
<dbReference type="EMBL" id="DROK01000020">
    <property type="protein sequence ID" value="HHI96348.1"/>
    <property type="molecule type" value="Genomic_DNA"/>
</dbReference>
<feature type="region of interest" description="Disordered" evidence="1">
    <location>
        <begin position="55"/>
        <end position="90"/>
    </location>
</feature>
<organism evidence="4">
    <name type="scientific">Thermodesulfatator atlanticus</name>
    <dbReference type="NCBI Taxonomy" id="501497"/>
    <lineage>
        <taxon>Bacteria</taxon>
        <taxon>Pseudomonadati</taxon>
        <taxon>Thermodesulfobacteriota</taxon>
        <taxon>Thermodesulfobacteria</taxon>
        <taxon>Thermodesulfobacteriales</taxon>
        <taxon>Thermodesulfatatoraceae</taxon>
        <taxon>Thermodesulfatator</taxon>
    </lineage>
</organism>
<feature type="transmembrane region" description="Helical" evidence="2">
    <location>
        <begin position="32"/>
        <end position="52"/>
    </location>
</feature>
<proteinExistence type="predicted"/>
<keyword evidence="2" id="KW-1133">Transmembrane helix</keyword>
<feature type="domain" description="DUF2760" evidence="3">
    <location>
        <begin position="102"/>
        <end position="216"/>
    </location>
</feature>
<evidence type="ECO:0000256" key="1">
    <source>
        <dbReference type="SAM" id="MobiDB-lite"/>
    </source>
</evidence>
<dbReference type="InterPro" id="IPR021212">
    <property type="entry name" value="DUF2760"/>
</dbReference>
<feature type="compositionally biased region" description="Basic and acidic residues" evidence="1">
    <location>
        <begin position="60"/>
        <end position="87"/>
    </location>
</feature>
<reference evidence="4" key="1">
    <citation type="journal article" date="2020" name="mSystems">
        <title>Genome- and Community-Level Interaction Insights into Carbon Utilization and Element Cycling Functions of Hydrothermarchaeota in Hydrothermal Sediment.</title>
        <authorList>
            <person name="Zhou Z."/>
            <person name="Liu Y."/>
            <person name="Xu W."/>
            <person name="Pan J."/>
            <person name="Luo Z.H."/>
            <person name="Li M."/>
        </authorList>
    </citation>
    <scope>NUCLEOTIDE SEQUENCE [LARGE SCALE GENOMIC DNA]</scope>
    <source>
        <strain evidence="4">HyVt-533</strain>
    </source>
</reference>
<dbReference type="AlphaFoldDB" id="A0A7V5NY47"/>
<dbReference type="PROSITE" id="PS51257">
    <property type="entry name" value="PROKAR_LIPOPROTEIN"/>
    <property type="match status" value="1"/>
</dbReference>
<dbReference type="Pfam" id="PF10816">
    <property type="entry name" value="DUF2760"/>
    <property type="match status" value="1"/>
</dbReference>